<dbReference type="PROSITE" id="PS00844">
    <property type="entry name" value="DALA_DALA_LIGASE_2"/>
    <property type="match status" value="1"/>
</dbReference>
<dbReference type="GO" id="GO:0008360">
    <property type="term" value="P:regulation of cell shape"/>
    <property type="evidence" value="ECO:0007669"/>
    <property type="project" value="UniProtKB-KW"/>
</dbReference>
<dbReference type="GO" id="GO:0009252">
    <property type="term" value="P:peptidoglycan biosynthetic process"/>
    <property type="evidence" value="ECO:0007669"/>
    <property type="project" value="UniProtKB-KW"/>
</dbReference>
<evidence type="ECO:0000256" key="5">
    <source>
        <dbReference type="ARBA" id="ARBA00010871"/>
    </source>
</evidence>
<dbReference type="Gene3D" id="3.40.50.20">
    <property type="match status" value="1"/>
</dbReference>
<comment type="cofactor">
    <cofactor evidence="2">
        <name>Mg(2+)</name>
        <dbReference type="ChEBI" id="CHEBI:18420"/>
    </cofactor>
</comment>
<evidence type="ECO:0000256" key="3">
    <source>
        <dbReference type="ARBA" id="ARBA00004496"/>
    </source>
</evidence>
<keyword evidence="15" id="KW-0961">Cell wall biogenesis/degradation</keyword>
<dbReference type="PROSITE" id="PS00843">
    <property type="entry name" value="DALA_DALA_LIGASE_1"/>
    <property type="match status" value="1"/>
</dbReference>
<keyword evidence="6" id="KW-0963">Cytoplasm</keyword>
<dbReference type="SUPFAM" id="SSF52440">
    <property type="entry name" value="PreATP-grasp domain"/>
    <property type="match status" value="1"/>
</dbReference>
<protein>
    <submittedName>
        <fullName evidence="18">Unannotated protein</fullName>
    </submittedName>
</protein>
<comment type="subcellular location">
    <subcellularLocation>
        <location evidence="3">Cytoplasm</location>
    </subcellularLocation>
</comment>
<dbReference type="PROSITE" id="PS50975">
    <property type="entry name" value="ATP_GRASP"/>
    <property type="match status" value="1"/>
</dbReference>
<name>A0A6J6JTN2_9ZZZZ</name>
<keyword evidence="9" id="KW-0547">Nucleotide-binding</keyword>
<dbReference type="InterPro" id="IPR011761">
    <property type="entry name" value="ATP-grasp"/>
</dbReference>
<keyword evidence="11" id="KW-0460">Magnesium</keyword>
<dbReference type="NCBIfam" id="NF002378">
    <property type="entry name" value="PRK01372.1"/>
    <property type="match status" value="1"/>
</dbReference>
<evidence type="ECO:0000256" key="11">
    <source>
        <dbReference type="ARBA" id="ARBA00022842"/>
    </source>
</evidence>
<dbReference type="FunFam" id="3.30.470.20:FF:000008">
    <property type="entry name" value="D-alanine--D-alanine ligase"/>
    <property type="match status" value="1"/>
</dbReference>
<dbReference type="InterPro" id="IPR005905">
    <property type="entry name" value="D_ala_D_ala"/>
</dbReference>
<comment type="pathway">
    <text evidence="4">Cell wall biogenesis; peptidoglycan biosynthesis.</text>
</comment>
<reference evidence="18" key="1">
    <citation type="submission" date="2020-05" db="EMBL/GenBank/DDBJ databases">
        <authorList>
            <person name="Chiriac C."/>
            <person name="Salcher M."/>
            <person name="Ghai R."/>
            <person name="Kavagutti S V."/>
        </authorList>
    </citation>
    <scope>NUCLEOTIDE SEQUENCE</scope>
</reference>
<comment type="pathway">
    <text evidence="16">Glycan biosynthesis.</text>
</comment>
<evidence type="ECO:0000256" key="1">
    <source>
        <dbReference type="ARBA" id="ARBA00001936"/>
    </source>
</evidence>
<gene>
    <name evidence="18" type="ORF">UFOPK2131_00847</name>
</gene>
<proteinExistence type="inferred from homology"/>
<dbReference type="Pfam" id="PF07478">
    <property type="entry name" value="Dala_Dala_lig_C"/>
    <property type="match status" value="1"/>
</dbReference>
<evidence type="ECO:0000256" key="4">
    <source>
        <dbReference type="ARBA" id="ARBA00004752"/>
    </source>
</evidence>
<keyword evidence="10" id="KW-0067">ATP-binding</keyword>
<accession>A0A6J6JTN2</accession>
<evidence type="ECO:0000256" key="16">
    <source>
        <dbReference type="ARBA" id="ARBA00060592"/>
    </source>
</evidence>
<evidence type="ECO:0000256" key="7">
    <source>
        <dbReference type="ARBA" id="ARBA00022598"/>
    </source>
</evidence>
<evidence type="ECO:0000256" key="10">
    <source>
        <dbReference type="ARBA" id="ARBA00022840"/>
    </source>
</evidence>
<dbReference type="GO" id="GO:0005524">
    <property type="term" value="F:ATP binding"/>
    <property type="evidence" value="ECO:0007669"/>
    <property type="project" value="UniProtKB-KW"/>
</dbReference>
<dbReference type="Gene3D" id="3.30.470.20">
    <property type="entry name" value="ATP-grasp fold, B domain"/>
    <property type="match status" value="1"/>
</dbReference>
<evidence type="ECO:0000256" key="15">
    <source>
        <dbReference type="ARBA" id="ARBA00023316"/>
    </source>
</evidence>
<dbReference type="PIRSF" id="PIRSF039102">
    <property type="entry name" value="Ddl/VanB"/>
    <property type="match status" value="1"/>
</dbReference>
<comment type="similarity">
    <text evidence="5">Belongs to the D-alanine--D-alanine ligase family.</text>
</comment>
<dbReference type="GO" id="GO:0071555">
    <property type="term" value="P:cell wall organization"/>
    <property type="evidence" value="ECO:0007669"/>
    <property type="project" value="UniProtKB-KW"/>
</dbReference>
<keyword evidence="13" id="KW-0573">Peptidoglycan synthesis</keyword>
<dbReference type="PANTHER" id="PTHR23132:SF25">
    <property type="entry name" value="D-ALANINE--D-ALANINE LIGASE A"/>
    <property type="match status" value="1"/>
</dbReference>
<dbReference type="GO" id="GO:0046872">
    <property type="term" value="F:metal ion binding"/>
    <property type="evidence" value="ECO:0007669"/>
    <property type="project" value="UniProtKB-KW"/>
</dbReference>
<dbReference type="InterPro" id="IPR016185">
    <property type="entry name" value="PreATP-grasp_dom_sf"/>
</dbReference>
<dbReference type="NCBIfam" id="NF002528">
    <property type="entry name" value="PRK01966.1-4"/>
    <property type="match status" value="1"/>
</dbReference>
<dbReference type="FunFam" id="3.30.1490.20:FF:000007">
    <property type="entry name" value="D-alanine--D-alanine ligase"/>
    <property type="match status" value="1"/>
</dbReference>
<dbReference type="Gene3D" id="3.30.1490.20">
    <property type="entry name" value="ATP-grasp fold, A domain"/>
    <property type="match status" value="1"/>
</dbReference>
<dbReference type="SUPFAM" id="SSF56059">
    <property type="entry name" value="Glutathione synthetase ATP-binding domain-like"/>
    <property type="match status" value="1"/>
</dbReference>
<feature type="domain" description="ATP-grasp" evidence="17">
    <location>
        <begin position="151"/>
        <end position="359"/>
    </location>
</feature>
<dbReference type="InterPro" id="IPR000291">
    <property type="entry name" value="D-Ala_lig_Van_CS"/>
</dbReference>
<comment type="cofactor">
    <cofactor evidence="1">
        <name>Mn(2+)</name>
        <dbReference type="ChEBI" id="CHEBI:29035"/>
    </cofactor>
</comment>
<keyword evidence="7" id="KW-0436">Ligase</keyword>
<dbReference type="EMBL" id="CAEZVT010000124">
    <property type="protein sequence ID" value="CAB4639758.1"/>
    <property type="molecule type" value="Genomic_DNA"/>
</dbReference>
<keyword evidence="14" id="KW-0464">Manganese</keyword>
<dbReference type="Pfam" id="PF01820">
    <property type="entry name" value="Dala_Dala_lig_N"/>
    <property type="match status" value="1"/>
</dbReference>
<evidence type="ECO:0000256" key="9">
    <source>
        <dbReference type="ARBA" id="ARBA00022741"/>
    </source>
</evidence>
<keyword evidence="12" id="KW-0133">Cell shape</keyword>
<dbReference type="GO" id="GO:0005829">
    <property type="term" value="C:cytosol"/>
    <property type="evidence" value="ECO:0007669"/>
    <property type="project" value="TreeGrafter"/>
</dbReference>
<dbReference type="InterPro" id="IPR011095">
    <property type="entry name" value="Dala_Dala_lig_C"/>
</dbReference>
<dbReference type="AlphaFoldDB" id="A0A6J6JTN2"/>
<evidence type="ECO:0000256" key="2">
    <source>
        <dbReference type="ARBA" id="ARBA00001946"/>
    </source>
</evidence>
<keyword evidence="8" id="KW-0479">Metal-binding</keyword>
<dbReference type="NCBIfam" id="TIGR01205">
    <property type="entry name" value="D_ala_D_alaTIGR"/>
    <property type="match status" value="1"/>
</dbReference>
<evidence type="ECO:0000256" key="12">
    <source>
        <dbReference type="ARBA" id="ARBA00022960"/>
    </source>
</evidence>
<evidence type="ECO:0000256" key="8">
    <source>
        <dbReference type="ARBA" id="ARBA00022723"/>
    </source>
</evidence>
<dbReference type="PANTHER" id="PTHR23132">
    <property type="entry name" value="D-ALANINE--D-ALANINE LIGASE"/>
    <property type="match status" value="1"/>
</dbReference>
<evidence type="ECO:0000256" key="14">
    <source>
        <dbReference type="ARBA" id="ARBA00023211"/>
    </source>
</evidence>
<evidence type="ECO:0000256" key="13">
    <source>
        <dbReference type="ARBA" id="ARBA00022984"/>
    </source>
</evidence>
<dbReference type="InterPro" id="IPR013815">
    <property type="entry name" value="ATP_grasp_subdomain_1"/>
</dbReference>
<evidence type="ECO:0000256" key="6">
    <source>
        <dbReference type="ARBA" id="ARBA00022490"/>
    </source>
</evidence>
<dbReference type="InterPro" id="IPR011127">
    <property type="entry name" value="Dala_Dala_lig_N"/>
</dbReference>
<dbReference type="HAMAP" id="MF_00047">
    <property type="entry name" value="Dala_Dala_lig"/>
    <property type="match status" value="1"/>
</dbReference>
<organism evidence="18">
    <name type="scientific">freshwater metagenome</name>
    <dbReference type="NCBI Taxonomy" id="449393"/>
    <lineage>
        <taxon>unclassified sequences</taxon>
        <taxon>metagenomes</taxon>
        <taxon>ecological metagenomes</taxon>
    </lineage>
</organism>
<dbReference type="GO" id="GO:0008716">
    <property type="term" value="F:D-alanine-D-alanine ligase activity"/>
    <property type="evidence" value="ECO:0007669"/>
    <property type="project" value="InterPro"/>
</dbReference>
<evidence type="ECO:0000259" key="17">
    <source>
        <dbReference type="PROSITE" id="PS50975"/>
    </source>
</evidence>
<evidence type="ECO:0000313" key="18">
    <source>
        <dbReference type="EMBL" id="CAB4639758.1"/>
    </source>
</evidence>
<sequence>MGAAMPKKIRVAVLFGGKSNEHSISVASAGGVIGAIDTAKYEVVPVGITKTGEFVPYEVDPKKLALSEGLKTVASKGETIRFTLDGSREIFEVDKAGKQSSLGVIDVVFPVLHGKFGEDGTIQGYLELAGIPYVGNGVLASSVAMDKEFSKTLFKAAGIPTPDFKVVTAKQMVNDPESALEKLSGLKLPVFVKPARAGSSVGITKVKSADKLADAVAEALTHDDKVIVEVGVVGREIECAVLEGKGDEPERVSVAGEIVVTGREFYDFEAKYVDSDAAKLTCPAEISDSDLKQMQQLAKKAFRALGCEGLARVDFFLTKDGFMLNEINTMPGFTSISMFPRCFGESGLSLTDLVSELIELALEN</sequence>